<evidence type="ECO:0000256" key="1">
    <source>
        <dbReference type="ARBA" id="ARBA00001968"/>
    </source>
</evidence>
<sequence>MNALNDIPFDSLSPTDYANVMPRCQFIDHSIQPLLSPTPRVSGPAFTVQLTPGDHLMMHVAIYQAPPGSIIVVDGVNCDFAVAGGNVCAVAQQRGIKGFVVNGVIRDVEEVREMGFAVFAKGVFPVPGGKNHLLPLNQPIQCGGVKVAPGDIIVADVEGIAVLPSAQAEQIFDKANQKAQKEQQMTLEQWRANHEQRIAEAVAKAQKNVAQ</sequence>
<dbReference type="Pfam" id="PF03737">
    <property type="entry name" value="RraA-like"/>
    <property type="match status" value="1"/>
</dbReference>
<dbReference type="AlphaFoldDB" id="A0A975DCN6"/>
<evidence type="ECO:0000256" key="5">
    <source>
        <dbReference type="PIRSR" id="PIRSR605493-1"/>
    </source>
</evidence>
<dbReference type="InterPro" id="IPR036704">
    <property type="entry name" value="RraA/RraA-like_sf"/>
</dbReference>
<feature type="binding site" evidence="5">
    <location>
        <position position="106"/>
    </location>
    <ligand>
        <name>substrate</name>
    </ligand>
</feature>
<name>A0A975DCN6_9GAMM</name>
<organism evidence="6 7">
    <name type="scientific">Psychrosphaera ytuae</name>
    <dbReference type="NCBI Taxonomy" id="2820710"/>
    <lineage>
        <taxon>Bacteria</taxon>
        <taxon>Pseudomonadati</taxon>
        <taxon>Pseudomonadota</taxon>
        <taxon>Gammaproteobacteria</taxon>
        <taxon>Alteromonadales</taxon>
        <taxon>Pseudoalteromonadaceae</taxon>
        <taxon>Psychrosphaera</taxon>
    </lineage>
</organism>
<proteinExistence type="predicted"/>
<feature type="binding site" evidence="5">
    <location>
        <begin position="84"/>
        <end position="87"/>
    </location>
    <ligand>
        <name>substrate</name>
    </ligand>
</feature>
<dbReference type="Gene3D" id="3.50.30.40">
    <property type="entry name" value="Ribonuclease E inhibitor RraA/RraA-like"/>
    <property type="match status" value="1"/>
</dbReference>
<evidence type="ECO:0000256" key="4">
    <source>
        <dbReference type="ARBA" id="ARBA00030169"/>
    </source>
</evidence>
<dbReference type="GO" id="GO:0046872">
    <property type="term" value="F:metal ion binding"/>
    <property type="evidence" value="ECO:0007669"/>
    <property type="project" value="UniProtKB-KW"/>
</dbReference>
<feature type="binding site" evidence="5">
    <location>
        <position position="107"/>
    </location>
    <ligand>
        <name>Mg(2+)</name>
        <dbReference type="ChEBI" id="CHEBI:18420"/>
    </ligand>
</feature>
<dbReference type="CDD" id="cd16841">
    <property type="entry name" value="RraA_family"/>
    <property type="match status" value="1"/>
</dbReference>
<keyword evidence="5" id="KW-0460">Magnesium</keyword>
<dbReference type="PANTHER" id="PTHR33254:SF4">
    <property type="entry name" value="4-HYDROXY-4-METHYL-2-OXOGLUTARATE ALDOLASE 3-RELATED"/>
    <property type="match status" value="1"/>
</dbReference>
<dbReference type="RefSeq" id="WP_208831966.1">
    <property type="nucleotide sequence ID" value="NZ_CP072110.1"/>
</dbReference>
<dbReference type="PANTHER" id="PTHR33254">
    <property type="entry name" value="4-HYDROXY-4-METHYL-2-OXOGLUTARATE ALDOLASE 3-RELATED"/>
    <property type="match status" value="1"/>
</dbReference>
<dbReference type="Proteomes" id="UP000682739">
    <property type="component" value="Chromosome"/>
</dbReference>
<evidence type="ECO:0000313" key="6">
    <source>
        <dbReference type="EMBL" id="QTH63911.1"/>
    </source>
</evidence>
<evidence type="ECO:0000256" key="2">
    <source>
        <dbReference type="ARBA" id="ARBA00016549"/>
    </source>
</evidence>
<reference evidence="6" key="1">
    <citation type="submission" date="2021-03" db="EMBL/GenBank/DDBJ databases">
        <title>Description of Psychrosphaera ytuae sp. nov. isolated from deep sea sediment of South China Sea.</title>
        <authorList>
            <person name="Zhang J."/>
            <person name="Xu X.-D."/>
        </authorList>
    </citation>
    <scope>NUCLEOTIDE SEQUENCE</scope>
    <source>
        <strain evidence="6">MTZ26</strain>
    </source>
</reference>
<accession>A0A975DCN6</accession>
<keyword evidence="7" id="KW-1185">Reference proteome</keyword>
<dbReference type="InterPro" id="IPR005493">
    <property type="entry name" value="RraA/RraA-like"/>
</dbReference>
<keyword evidence="5" id="KW-0479">Metal-binding</keyword>
<evidence type="ECO:0000256" key="3">
    <source>
        <dbReference type="ARBA" id="ARBA00029596"/>
    </source>
</evidence>
<dbReference type="KEGG" id="psym:J1N51_14645"/>
<comment type="cofactor">
    <cofactor evidence="1">
        <name>a divalent metal cation</name>
        <dbReference type="ChEBI" id="CHEBI:60240"/>
    </cofactor>
</comment>
<gene>
    <name evidence="6" type="ORF">J1N51_14645</name>
</gene>
<dbReference type="SUPFAM" id="SSF89562">
    <property type="entry name" value="RraA-like"/>
    <property type="match status" value="1"/>
</dbReference>
<comment type="cofactor">
    <cofactor evidence="5">
        <name>Mg(2+)</name>
        <dbReference type="ChEBI" id="CHEBI:18420"/>
    </cofactor>
</comment>
<protein>
    <recommendedName>
        <fullName evidence="2">Putative 4-hydroxy-4-methyl-2-oxoglutarate aldolase</fullName>
    </recommendedName>
    <alternativeName>
        <fullName evidence="3">Regulator of ribonuclease activity homolog</fullName>
    </alternativeName>
    <alternativeName>
        <fullName evidence="4">RraA-like protein</fullName>
    </alternativeName>
</protein>
<evidence type="ECO:0000313" key="7">
    <source>
        <dbReference type="Proteomes" id="UP000682739"/>
    </source>
</evidence>
<dbReference type="EMBL" id="CP072110">
    <property type="protein sequence ID" value="QTH63911.1"/>
    <property type="molecule type" value="Genomic_DNA"/>
</dbReference>